<sequence length="109" mass="11282">MSGPPHHEVSGPPDAPLLVLGPSPGTSMRVWEPHLPALNGLFRVVRFDLPGHGGSPTALLPDPAPGGTAVADLADLVLALADAHGRPTFRYAPRRGTCRVAGACWARPA</sequence>
<evidence type="ECO:0000313" key="4">
    <source>
        <dbReference type="Proteomes" id="UP001620295"/>
    </source>
</evidence>
<keyword evidence="3" id="KW-0378">Hydrolase</keyword>
<dbReference type="SUPFAM" id="SSF53474">
    <property type="entry name" value="alpha/beta-Hydrolases"/>
    <property type="match status" value="1"/>
</dbReference>
<protein>
    <submittedName>
        <fullName evidence="3">Alpha/beta fold hydrolase</fullName>
    </submittedName>
</protein>
<dbReference type="InterPro" id="IPR029058">
    <property type="entry name" value="AB_hydrolase_fold"/>
</dbReference>
<proteinExistence type="predicted"/>
<dbReference type="EMBL" id="JBJDQH010000739">
    <property type="protein sequence ID" value="MFK4274464.1"/>
    <property type="molecule type" value="Genomic_DNA"/>
</dbReference>
<dbReference type="Pfam" id="PF12697">
    <property type="entry name" value="Abhydrolase_6"/>
    <property type="match status" value="1"/>
</dbReference>
<dbReference type="InterPro" id="IPR000073">
    <property type="entry name" value="AB_hydrolase_1"/>
</dbReference>
<dbReference type="RefSeq" id="WP_404749966.1">
    <property type="nucleotide sequence ID" value="NZ_JBJDQH010000739.1"/>
</dbReference>
<feature type="non-terminal residue" evidence="3">
    <location>
        <position position="109"/>
    </location>
</feature>
<keyword evidence="4" id="KW-1185">Reference proteome</keyword>
<feature type="domain" description="AB hydrolase-1" evidence="2">
    <location>
        <begin position="24"/>
        <end position="85"/>
    </location>
</feature>
<dbReference type="Gene3D" id="3.40.50.1820">
    <property type="entry name" value="alpha/beta hydrolase"/>
    <property type="match status" value="1"/>
</dbReference>
<name>A0ABW8MB40_9ACTN</name>
<evidence type="ECO:0000256" key="1">
    <source>
        <dbReference type="SAM" id="MobiDB-lite"/>
    </source>
</evidence>
<dbReference type="GO" id="GO:0016787">
    <property type="term" value="F:hydrolase activity"/>
    <property type="evidence" value="ECO:0007669"/>
    <property type="project" value="UniProtKB-KW"/>
</dbReference>
<dbReference type="Proteomes" id="UP001620295">
    <property type="component" value="Unassembled WGS sequence"/>
</dbReference>
<comment type="caution">
    <text evidence="3">The sequence shown here is derived from an EMBL/GenBank/DDBJ whole genome shotgun (WGS) entry which is preliminary data.</text>
</comment>
<evidence type="ECO:0000259" key="2">
    <source>
        <dbReference type="Pfam" id="PF12697"/>
    </source>
</evidence>
<accession>A0ABW8MB40</accession>
<evidence type="ECO:0000313" key="3">
    <source>
        <dbReference type="EMBL" id="MFK4274464.1"/>
    </source>
</evidence>
<gene>
    <name evidence="3" type="ORF">ACI2L5_58005</name>
</gene>
<reference evidence="3 4" key="1">
    <citation type="submission" date="2024-11" db="EMBL/GenBank/DDBJ databases">
        <title>The Natural Products Discovery Center: Release of the First 8490 Sequenced Strains for Exploring Actinobacteria Biosynthetic Diversity.</title>
        <authorList>
            <person name="Kalkreuter E."/>
            <person name="Kautsar S.A."/>
            <person name="Yang D."/>
            <person name="Bader C.D."/>
            <person name="Teijaro C.N."/>
            <person name="Fluegel L."/>
            <person name="Davis C.M."/>
            <person name="Simpson J.R."/>
            <person name="Lauterbach L."/>
            <person name="Steele A.D."/>
            <person name="Gui C."/>
            <person name="Meng S."/>
            <person name="Li G."/>
            <person name="Viehrig K."/>
            <person name="Ye F."/>
            <person name="Su P."/>
            <person name="Kiefer A.F."/>
            <person name="Nichols A."/>
            <person name="Cepeda A.J."/>
            <person name="Yan W."/>
            <person name="Fan B."/>
            <person name="Jiang Y."/>
            <person name="Adhikari A."/>
            <person name="Zheng C.-J."/>
            <person name="Schuster L."/>
            <person name="Cowan T.M."/>
            <person name="Smanski M.J."/>
            <person name="Chevrette M.G."/>
            <person name="De Carvalho L.P.S."/>
            <person name="Shen B."/>
        </authorList>
    </citation>
    <scope>NUCLEOTIDE SEQUENCE [LARGE SCALE GENOMIC DNA]</scope>
    <source>
        <strain evidence="3 4">NPDC020863</strain>
    </source>
</reference>
<organism evidence="3 4">
    <name type="scientific">Streptomyces milbemycinicus</name>
    <dbReference type="NCBI Taxonomy" id="476552"/>
    <lineage>
        <taxon>Bacteria</taxon>
        <taxon>Bacillati</taxon>
        <taxon>Actinomycetota</taxon>
        <taxon>Actinomycetes</taxon>
        <taxon>Kitasatosporales</taxon>
        <taxon>Streptomycetaceae</taxon>
        <taxon>Streptomyces</taxon>
    </lineage>
</organism>
<feature type="region of interest" description="Disordered" evidence="1">
    <location>
        <begin position="1"/>
        <end position="23"/>
    </location>
</feature>